<sequence length="178" mass="18610">MNRIFQTAGHLIGGVMLWAVCNTLLAATPNVHYSGKLVAGACNLVVDNNTMATVDFHTIGSDNFDASGQTTPVPFTLSLKDCKTALANGVLVTFQGVEDSTLPGLLALEPSSAASGFAIGVETVAQQRLDINAAQGTAFMLTEGVTTINFQARLQKYAGEDVTPGDFSGSATVSFEYQ</sequence>
<protein>
    <submittedName>
        <fullName evidence="2">Fimbrial protein SteF</fullName>
    </submittedName>
</protein>
<gene>
    <name evidence="2" type="ORF">FNN84_08755</name>
</gene>
<comment type="caution">
    <text evidence="2">The sequence shown here is derived from an EMBL/GenBank/DDBJ whole genome shotgun (WGS) entry which is preliminary data.</text>
</comment>
<organism evidence="2">
    <name type="scientific">Salmonella enterica subsp. salamae</name>
    <dbReference type="NCBI Taxonomy" id="59202"/>
    <lineage>
        <taxon>Bacteria</taxon>
        <taxon>Pseudomonadati</taxon>
        <taxon>Pseudomonadota</taxon>
        <taxon>Gammaproteobacteria</taxon>
        <taxon>Enterobacterales</taxon>
        <taxon>Enterobacteriaceae</taxon>
        <taxon>Salmonella</taxon>
    </lineage>
</organism>
<evidence type="ECO:0000313" key="2">
    <source>
        <dbReference type="EMBL" id="ECF6051288.1"/>
    </source>
</evidence>
<dbReference type="Pfam" id="PF00419">
    <property type="entry name" value="Fimbrial"/>
    <property type="match status" value="1"/>
</dbReference>
<dbReference type="EMBL" id="AAILSQ010000007">
    <property type="protein sequence ID" value="ECF6051288.1"/>
    <property type="molecule type" value="Genomic_DNA"/>
</dbReference>
<accession>A0A5Y2RZN8</accession>
<reference evidence="2" key="1">
    <citation type="submission" date="2019-07" db="EMBL/GenBank/DDBJ databases">
        <authorList>
            <person name="Ashton P.M."/>
            <person name="Dallman T."/>
            <person name="Nair S."/>
            <person name="De Pinna E."/>
            <person name="Peters T."/>
            <person name="Grant K."/>
        </authorList>
    </citation>
    <scope>NUCLEOTIDE SEQUENCE [LARGE SCALE GENOMIC DNA]</scope>
    <source>
        <strain evidence="2">107213</strain>
    </source>
</reference>
<dbReference type="AlphaFoldDB" id="A0A5Y2RZN8"/>
<dbReference type="InterPro" id="IPR000259">
    <property type="entry name" value="Adhesion_dom_fimbrial"/>
</dbReference>
<dbReference type="PANTHER" id="PTHR33420">
    <property type="entry name" value="FIMBRIAL SUBUNIT ELFA-RELATED"/>
    <property type="match status" value="1"/>
</dbReference>
<dbReference type="GO" id="GO:0009289">
    <property type="term" value="C:pilus"/>
    <property type="evidence" value="ECO:0007669"/>
    <property type="project" value="InterPro"/>
</dbReference>
<dbReference type="GO" id="GO:0043709">
    <property type="term" value="P:cell adhesion involved in single-species biofilm formation"/>
    <property type="evidence" value="ECO:0007669"/>
    <property type="project" value="TreeGrafter"/>
</dbReference>
<dbReference type="NCBIfam" id="NF011792">
    <property type="entry name" value="PRK15260.1"/>
    <property type="match status" value="1"/>
</dbReference>
<evidence type="ECO:0000259" key="1">
    <source>
        <dbReference type="Pfam" id="PF00419"/>
    </source>
</evidence>
<name>A0A5Y2RZN8_SALER</name>
<dbReference type="InterPro" id="IPR050263">
    <property type="entry name" value="Bact_Fimbrial_Adh_Pro"/>
</dbReference>
<dbReference type="SUPFAM" id="SSF49401">
    <property type="entry name" value="Bacterial adhesins"/>
    <property type="match status" value="1"/>
</dbReference>
<dbReference type="InterPro" id="IPR036937">
    <property type="entry name" value="Adhesion_dom_fimbrial_sf"/>
</dbReference>
<dbReference type="InterPro" id="IPR008966">
    <property type="entry name" value="Adhesion_dom_sf"/>
</dbReference>
<feature type="domain" description="Fimbrial-type adhesion" evidence="1">
    <location>
        <begin position="32"/>
        <end position="178"/>
    </location>
</feature>
<dbReference type="PANTHER" id="PTHR33420:SF9">
    <property type="entry name" value="MINOR FIMBRIAL SUBUNIT"/>
    <property type="match status" value="1"/>
</dbReference>
<dbReference type="Proteomes" id="UP000839746">
    <property type="component" value="Unassembled WGS sequence"/>
</dbReference>
<proteinExistence type="predicted"/>
<dbReference type="Gene3D" id="2.60.40.1090">
    <property type="entry name" value="Fimbrial-type adhesion domain"/>
    <property type="match status" value="1"/>
</dbReference>